<comment type="catalytic activity">
    <reaction evidence="5">
        <text>[molybdopterin-synthase sulfur-carrier protein]-C-terminal Gly-Gly + ATP + H(+) = [molybdopterin-synthase sulfur-carrier protein]-C-terminal Gly-Gly-AMP + diphosphate</text>
        <dbReference type="Rhea" id="RHEA:43616"/>
        <dbReference type="Rhea" id="RHEA-COMP:12159"/>
        <dbReference type="Rhea" id="RHEA-COMP:12202"/>
        <dbReference type="ChEBI" id="CHEBI:15378"/>
        <dbReference type="ChEBI" id="CHEBI:30616"/>
        <dbReference type="ChEBI" id="CHEBI:33019"/>
        <dbReference type="ChEBI" id="CHEBI:90618"/>
        <dbReference type="ChEBI" id="CHEBI:90778"/>
        <dbReference type="EC" id="2.7.7.80"/>
    </reaction>
</comment>
<dbReference type="InterPro" id="IPR035985">
    <property type="entry name" value="Ubiquitin-activating_enz"/>
</dbReference>
<gene>
    <name evidence="14" type="ORF">ENJ10_05575</name>
</gene>
<keyword evidence="3" id="KW-0547">Nucleotide-binding</keyword>
<evidence type="ECO:0000256" key="11">
    <source>
        <dbReference type="ARBA" id="ARBA00075328"/>
    </source>
</evidence>
<evidence type="ECO:0000313" key="14">
    <source>
        <dbReference type="EMBL" id="HED10135.1"/>
    </source>
</evidence>
<dbReference type="InterPro" id="IPR000594">
    <property type="entry name" value="ThiF_NAD_FAD-bd"/>
</dbReference>
<keyword evidence="2" id="KW-0808">Transferase</keyword>
<evidence type="ECO:0000259" key="13">
    <source>
        <dbReference type="PROSITE" id="PS50206"/>
    </source>
</evidence>
<dbReference type="Pfam" id="PF00581">
    <property type="entry name" value="Rhodanese"/>
    <property type="match status" value="1"/>
</dbReference>
<evidence type="ECO:0000256" key="5">
    <source>
        <dbReference type="ARBA" id="ARBA00052218"/>
    </source>
</evidence>
<accession>A0A7V1LLF7</accession>
<evidence type="ECO:0000256" key="9">
    <source>
        <dbReference type="ARBA" id="ARBA00073635"/>
    </source>
</evidence>
<evidence type="ECO:0000256" key="3">
    <source>
        <dbReference type="ARBA" id="ARBA00022741"/>
    </source>
</evidence>
<evidence type="ECO:0000256" key="10">
    <source>
        <dbReference type="ARBA" id="ARBA00075110"/>
    </source>
</evidence>
<proteinExistence type="inferred from homology"/>
<comment type="caution">
    <text evidence="14">The sequence shown here is derived from an EMBL/GenBank/DDBJ whole genome shotgun (WGS) entry which is preliminary data.</text>
</comment>
<dbReference type="GO" id="GO:0004792">
    <property type="term" value="F:thiosulfate-cyanide sulfurtransferase activity"/>
    <property type="evidence" value="ECO:0007669"/>
    <property type="project" value="TreeGrafter"/>
</dbReference>
<dbReference type="FunFam" id="3.40.50.720:FF:000033">
    <property type="entry name" value="Adenylyltransferase and sulfurtransferase MOCS3"/>
    <property type="match status" value="1"/>
</dbReference>
<evidence type="ECO:0000256" key="2">
    <source>
        <dbReference type="ARBA" id="ARBA00022679"/>
    </source>
</evidence>
<dbReference type="InterPro" id="IPR001763">
    <property type="entry name" value="Rhodanese-like_dom"/>
</dbReference>
<dbReference type="AlphaFoldDB" id="A0A7V1LLF7"/>
<name>A0A7V1LLF7_CALAY</name>
<dbReference type="GO" id="GO:0008146">
    <property type="term" value="F:sulfotransferase activity"/>
    <property type="evidence" value="ECO:0007669"/>
    <property type="project" value="TreeGrafter"/>
</dbReference>
<dbReference type="SMART" id="SM00450">
    <property type="entry name" value="RHOD"/>
    <property type="match status" value="1"/>
</dbReference>
<comment type="subunit">
    <text evidence="7">Homodimer. Forms a stable heterotetrameric complex of 2 MoeB and 2 MoaD during adenylation of MoaD.</text>
</comment>
<dbReference type="GO" id="GO:0005524">
    <property type="term" value="F:ATP binding"/>
    <property type="evidence" value="ECO:0007669"/>
    <property type="project" value="UniProtKB-KW"/>
</dbReference>
<organism evidence="14">
    <name type="scientific">Caldithrix abyssi</name>
    <dbReference type="NCBI Taxonomy" id="187145"/>
    <lineage>
        <taxon>Bacteria</taxon>
        <taxon>Pseudomonadati</taxon>
        <taxon>Calditrichota</taxon>
        <taxon>Calditrichia</taxon>
        <taxon>Calditrichales</taxon>
        <taxon>Calditrichaceae</taxon>
        <taxon>Caldithrix</taxon>
    </lineage>
</organism>
<dbReference type="Proteomes" id="UP000886005">
    <property type="component" value="Unassembled WGS sequence"/>
</dbReference>
<dbReference type="Gene3D" id="3.40.250.10">
    <property type="entry name" value="Rhodanese-like domain"/>
    <property type="match status" value="1"/>
</dbReference>
<evidence type="ECO:0000256" key="12">
    <source>
        <dbReference type="ARBA" id="ARBA00078531"/>
    </source>
</evidence>
<feature type="domain" description="Rhodanese" evidence="13">
    <location>
        <begin position="271"/>
        <end position="355"/>
    </location>
</feature>
<dbReference type="EMBL" id="DRLD01000155">
    <property type="protein sequence ID" value="HED10135.1"/>
    <property type="molecule type" value="Genomic_DNA"/>
</dbReference>
<dbReference type="GO" id="GO:0061605">
    <property type="term" value="F:molybdopterin-synthase adenylyltransferase activity"/>
    <property type="evidence" value="ECO:0007669"/>
    <property type="project" value="UniProtKB-EC"/>
</dbReference>
<dbReference type="Pfam" id="PF00899">
    <property type="entry name" value="ThiF"/>
    <property type="match status" value="1"/>
</dbReference>
<sequence>MERYARQIILPEIGSAGQEKLAAARVAVVGAGGLGCPVLQYLAAAGVGELTIIDGDRVQKSNLQRQILFGASSLGQNKARAAAARLKDLNGEIQYRAVDCFLLPGMAIETLRGHDLVIDATDNFATRYLINDVCVGLGLPFIIGALDRFQGQMALCNHNGGPSYRCLFPDRPTAETAPSCGEQGILGSVAGLVGLAQANEALKYLLGLNCSADGRLWFFDALTLQARTISSKADEKQLALARENFKRLPDVDYSLECDGSLEWTAGMFLQREKETVLVDVRESATTPPPFPCRHIPGSRLRAEMLPAESDVLLVCAHGLSSLRLAVLLREQGLERVYSLKGGWTKLSGEAASGGYVAANK</sequence>
<dbReference type="CDD" id="cd00757">
    <property type="entry name" value="ThiF_MoeB_HesA_family"/>
    <property type="match status" value="1"/>
</dbReference>
<evidence type="ECO:0000256" key="7">
    <source>
        <dbReference type="ARBA" id="ARBA00063809"/>
    </source>
</evidence>
<dbReference type="InterPro" id="IPR036873">
    <property type="entry name" value="Rhodanese-like_dom_sf"/>
</dbReference>
<keyword evidence="4" id="KW-0067">ATP-binding</keyword>
<evidence type="ECO:0000256" key="4">
    <source>
        <dbReference type="ARBA" id="ARBA00022840"/>
    </source>
</evidence>
<dbReference type="SUPFAM" id="SSF52821">
    <property type="entry name" value="Rhodanese/Cell cycle control phosphatase"/>
    <property type="match status" value="1"/>
</dbReference>
<evidence type="ECO:0000256" key="8">
    <source>
        <dbReference type="ARBA" id="ARBA00066884"/>
    </source>
</evidence>
<dbReference type="Gene3D" id="3.40.50.720">
    <property type="entry name" value="NAD(P)-binding Rossmann-like Domain"/>
    <property type="match status" value="1"/>
</dbReference>
<comment type="function">
    <text evidence="6">Catalyzes the adenylation by ATP of the carboxyl group of the C-terminal glycine of sulfur carrier protein MoaD.</text>
</comment>
<dbReference type="PANTHER" id="PTHR10953">
    <property type="entry name" value="UBIQUITIN-ACTIVATING ENZYME E1"/>
    <property type="match status" value="1"/>
</dbReference>
<dbReference type="InterPro" id="IPR045886">
    <property type="entry name" value="ThiF/MoeB/HesA"/>
</dbReference>
<dbReference type="SUPFAM" id="SSF69572">
    <property type="entry name" value="Activating enzymes of the ubiquitin-like proteins"/>
    <property type="match status" value="1"/>
</dbReference>
<evidence type="ECO:0000256" key="6">
    <source>
        <dbReference type="ARBA" id="ARBA00055169"/>
    </source>
</evidence>
<dbReference type="PANTHER" id="PTHR10953:SF102">
    <property type="entry name" value="ADENYLYLTRANSFERASE AND SULFURTRANSFERASE MOCS3"/>
    <property type="match status" value="1"/>
</dbReference>
<comment type="similarity">
    <text evidence="1">Belongs to the HesA/MoeB/ThiF family.</text>
</comment>
<reference evidence="14" key="1">
    <citation type="journal article" date="2020" name="mSystems">
        <title>Genome- and Community-Level Interaction Insights into Carbon Utilization and Element Cycling Functions of Hydrothermarchaeota in Hydrothermal Sediment.</title>
        <authorList>
            <person name="Zhou Z."/>
            <person name="Liu Y."/>
            <person name="Xu W."/>
            <person name="Pan J."/>
            <person name="Luo Z.H."/>
            <person name="Li M."/>
        </authorList>
    </citation>
    <scope>NUCLEOTIDE SEQUENCE [LARGE SCALE GENOMIC DNA]</scope>
    <source>
        <strain evidence="14">HyVt-456</strain>
    </source>
</reference>
<dbReference type="GO" id="GO:0005829">
    <property type="term" value="C:cytosol"/>
    <property type="evidence" value="ECO:0007669"/>
    <property type="project" value="TreeGrafter"/>
</dbReference>
<dbReference type="GO" id="GO:0008641">
    <property type="term" value="F:ubiquitin-like modifier activating enzyme activity"/>
    <property type="evidence" value="ECO:0007669"/>
    <property type="project" value="InterPro"/>
</dbReference>
<dbReference type="PROSITE" id="PS50206">
    <property type="entry name" value="RHODANESE_3"/>
    <property type="match status" value="1"/>
</dbReference>
<protein>
    <recommendedName>
        <fullName evidence="9">Molybdopterin-synthase adenylyltransferase</fullName>
        <ecNumber evidence="8">2.7.7.80</ecNumber>
    </recommendedName>
    <alternativeName>
        <fullName evidence="12">MoaD protein adenylase</fullName>
    </alternativeName>
    <alternativeName>
        <fullName evidence="10">Molybdopterin-converting factor subunit 1 adenylase</fullName>
    </alternativeName>
    <alternativeName>
        <fullName evidence="11">Sulfur carrier protein MoaD adenylyltransferase</fullName>
    </alternativeName>
</protein>
<dbReference type="EC" id="2.7.7.80" evidence="8"/>
<evidence type="ECO:0000256" key="1">
    <source>
        <dbReference type="ARBA" id="ARBA00009919"/>
    </source>
</evidence>